<accession>A0ABN8QIY2</accession>
<protein>
    <submittedName>
        <fullName evidence="1">Uncharacterized protein</fullName>
    </submittedName>
</protein>
<comment type="caution">
    <text evidence="1">The sequence shown here is derived from an EMBL/GenBank/DDBJ whole genome shotgun (WGS) entry which is preliminary data.</text>
</comment>
<name>A0ABN8QIY2_9CNID</name>
<proteinExistence type="predicted"/>
<organism evidence="1 2">
    <name type="scientific">Porites lobata</name>
    <dbReference type="NCBI Taxonomy" id="104759"/>
    <lineage>
        <taxon>Eukaryota</taxon>
        <taxon>Metazoa</taxon>
        <taxon>Cnidaria</taxon>
        <taxon>Anthozoa</taxon>
        <taxon>Hexacorallia</taxon>
        <taxon>Scleractinia</taxon>
        <taxon>Fungiina</taxon>
        <taxon>Poritidae</taxon>
        <taxon>Porites</taxon>
    </lineage>
</organism>
<evidence type="ECO:0000313" key="2">
    <source>
        <dbReference type="Proteomes" id="UP001159405"/>
    </source>
</evidence>
<sequence length="162" mass="18445">MVMSCDVPKKQEAAILVHGFQYVTASWVWLLECSIQTEQYQEFNDWVETLSITLEPSYITTFPSSKLFLDDPIITVKNTILNMTVISPIQCTSFDQNLSEQFNLGPLLFTIYASKPFEVIKDYLPQSHTYTDDTQLYLSFNADSACSQNDAVEAMKQCIQAI</sequence>
<dbReference type="EMBL" id="CALNXK010000126">
    <property type="protein sequence ID" value="CAH3163592.1"/>
    <property type="molecule type" value="Genomic_DNA"/>
</dbReference>
<gene>
    <name evidence="1" type="ORF">PLOB_00005932</name>
</gene>
<keyword evidence="2" id="KW-1185">Reference proteome</keyword>
<dbReference type="Proteomes" id="UP001159405">
    <property type="component" value="Unassembled WGS sequence"/>
</dbReference>
<reference evidence="1 2" key="1">
    <citation type="submission" date="2022-05" db="EMBL/GenBank/DDBJ databases">
        <authorList>
            <consortium name="Genoscope - CEA"/>
            <person name="William W."/>
        </authorList>
    </citation>
    <scope>NUCLEOTIDE SEQUENCE [LARGE SCALE GENOMIC DNA]</scope>
</reference>
<evidence type="ECO:0000313" key="1">
    <source>
        <dbReference type="EMBL" id="CAH3163592.1"/>
    </source>
</evidence>